<dbReference type="Proteomes" id="UP000185365">
    <property type="component" value="Segment"/>
</dbReference>
<dbReference type="EMBL" id="KJ019032">
    <property type="protein sequence ID" value="AIX15674.1"/>
    <property type="molecule type" value="Genomic_DNA"/>
</dbReference>
<evidence type="ECO:0000313" key="7">
    <source>
        <dbReference type="EMBL" id="AIX16502.1"/>
    </source>
</evidence>
<dbReference type="EMBL" id="KJ019125">
    <property type="protein sequence ID" value="AIX37542.1"/>
    <property type="molecule type" value="Genomic_DNA"/>
</dbReference>
<dbReference type="EMBL" id="KJ019050">
    <property type="protein sequence ID" value="AIX19653.1"/>
    <property type="molecule type" value="Genomic_DNA"/>
</dbReference>
<dbReference type="EMBL" id="KJ019028">
    <property type="protein sequence ID" value="AIX14809.1"/>
    <property type="molecule type" value="Genomic_DNA"/>
</dbReference>
<evidence type="ECO:0000313" key="5">
    <source>
        <dbReference type="EMBL" id="AIX15674.1"/>
    </source>
</evidence>
<dbReference type="EMBL" id="KJ019078">
    <property type="protein sequence ID" value="AIX26058.1"/>
    <property type="molecule type" value="Genomic_DNA"/>
</dbReference>
<dbReference type="EMBL" id="KJ019119">
    <property type="protein sequence ID" value="AIX36180.1"/>
    <property type="molecule type" value="Genomic_DNA"/>
</dbReference>
<feature type="region of interest" description="Disordered" evidence="1">
    <location>
        <begin position="54"/>
        <end position="87"/>
    </location>
</feature>
<dbReference type="EMBL" id="KJ019112">
    <property type="protein sequence ID" value="AIX34676.1"/>
    <property type="molecule type" value="Genomic_DNA"/>
</dbReference>
<dbReference type="EMBL" id="KJ019029">
    <property type="protein sequence ID" value="AIX15026.1"/>
    <property type="molecule type" value="Genomic_DNA"/>
</dbReference>
<dbReference type="Proteomes" id="UP000185352">
    <property type="component" value="Segment"/>
</dbReference>
<dbReference type="Proteomes" id="UP000185372">
    <property type="component" value="Genome"/>
</dbReference>
<evidence type="ECO:0000313" key="6">
    <source>
        <dbReference type="EMBL" id="AIX16102.1"/>
    </source>
</evidence>
<evidence type="ECO:0000313" key="21">
    <source>
        <dbReference type="EMBL" id="AIX26058.1"/>
    </source>
</evidence>
<evidence type="ECO:0000313" key="38">
    <source>
        <dbReference type="EMBL" id="AIX38628.1"/>
    </source>
</evidence>
<evidence type="ECO:0000313" key="45">
    <source>
        <dbReference type="EMBL" id="AIX46894.1"/>
    </source>
</evidence>
<dbReference type="EMBL" id="KJ019120">
    <property type="protein sequence ID" value="AIX36397.1"/>
    <property type="molecule type" value="Genomic_DNA"/>
</dbReference>
<feature type="compositionally biased region" description="Polar residues" evidence="1">
    <location>
        <begin position="70"/>
        <end position="87"/>
    </location>
</feature>
<dbReference type="Proteomes" id="UP000185364">
    <property type="component" value="Segment"/>
</dbReference>
<dbReference type="EMBL" id="KJ019136">
    <property type="protein sequence ID" value="AIX39922.1"/>
    <property type="molecule type" value="Genomic_DNA"/>
</dbReference>
<dbReference type="Proteomes" id="UP000185346">
    <property type="component" value="Segment"/>
</dbReference>
<dbReference type="Proteomes" id="UP000185356">
    <property type="component" value="Segment"/>
</dbReference>
<dbReference type="Proteomes" id="UP000185343">
    <property type="component" value="Segment"/>
</dbReference>
<evidence type="ECO:0000313" key="40">
    <source>
        <dbReference type="EMBL" id="AIX39922.1"/>
    </source>
</evidence>
<dbReference type="EMBL" id="KJ019124">
    <property type="protein sequence ID" value="AIX37324.1"/>
    <property type="molecule type" value="Genomic_DNA"/>
</dbReference>
<evidence type="ECO:0000313" key="25">
    <source>
        <dbReference type="EMBL" id="AIX34676.1"/>
    </source>
</evidence>
<evidence type="ECO:0000313" key="24">
    <source>
        <dbReference type="EMBL" id="AIX27129.1"/>
    </source>
</evidence>
<dbReference type="EMBL" id="KJ019077">
    <property type="protein sequence ID" value="AIX25840.1"/>
    <property type="molecule type" value="Genomic_DNA"/>
</dbReference>
<dbReference type="EMBL" id="KJ019048">
    <property type="protein sequence ID" value="AIX19218.1"/>
    <property type="molecule type" value="Genomic_DNA"/>
</dbReference>
<dbReference type="Proteomes" id="UP000185353">
    <property type="component" value="Segment"/>
</dbReference>
<dbReference type="EMBL" id="KJ019113">
    <property type="protein sequence ID" value="AIX34896.1"/>
    <property type="molecule type" value="Genomic_DNA"/>
</dbReference>
<dbReference type="RefSeq" id="YP_009133539.1">
    <property type="nucleotide sequence ID" value="NC_026923.1"/>
</dbReference>
<dbReference type="EMBL" id="KJ019073">
    <property type="protein sequence ID" value="AIX24974.1"/>
    <property type="molecule type" value="Genomic_DNA"/>
</dbReference>
<evidence type="ECO:0000313" key="2">
    <source>
        <dbReference type="EMBL" id="AIX14809.1"/>
    </source>
</evidence>
<evidence type="ECO:0000313" key="19">
    <source>
        <dbReference type="EMBL" id="AIX25410.1"/>
    </source>
</evidence>
<accession>A0A0E3EYS1</accession>
<dbReference type="Proteomes" id="UP000185382">
    <property type="component" value="Segment"/>
</dbReference>
<evidence type="ECO:0000313" key="37">
    <source>
        <dbReference type="EMBL" id="AIX38410.1"/>
    </source>
</evidence>
<dbReference type="Proteomes" id="UP000185350">
    <property type="component" value="Segment"/>
</dbReference>
<evidence type="ECO:0000313" key="12">
    <source>
        <dbReference type="EMBL" id="AIX21083.1"/>
    </source>
</evidence>
<dbReference type="Proteomes" id="UP000185371">
    <property type="component" value="Segment"/>
</dbReference>
<keyword evidence="49" id="KW-1185">Reference proteome</keyword>
<evidence type="ECO:0000313" key="36">
    <source>
        <dbReference type="EMBL" id="AIX37978.1"/>
    </source>
</evidence>
<dbReference type="EMBL" id="KJ019129">
    <property type="protein sequence ID" value="AIX38410.1"/>
    <property type="molecule type" value="Genomic_DNA"/>
</dbReference>
<dbReference type="Proteomes" id="UP000185377">
    <property type="component" value="Segment"/>
</dbReference>
<dbReference type="EMBL" id="KJ019164">
    <property type="protein sequence ID" value="AIX46894.1"/>
    <property type="molecule type" value="Genomic_DNA"/>
</dbReference>
<evidence type="ECO:0000313" key="49">
    <source>
        <dbReference type="Proteomes" id="UP000185365"/>
    </source>
</evidence>
<dbReference type="EMBL" id="KJ019062">
    <property type="protein sequence ID" value="AIX22531.1"/>
    <property type="molecule type" value="Genomic_DNA"/>
</dbReference>
<evidence type="ECO:0000313" key="39">
    <source>
        <dbReference type="EMBL" id="AIX38846.1"/>
    </source>
</evidence>
<dbReference type="EMBL" id="KJ019126">
    <property type="protein sequence ID" value="AIX37760.1"/>
    <property type="molecule type" value="Genomic_DNA"/>
</dbReference>
<evidence type="ECO:0000313" key="18">
    <source>
        <dbReference type="EMBL" id="AIX25193.1"/>
    </source>
</evidence>
<evidence type="ECO:0000313" key="33">
    <source>
        <dbReference type="EMBL" id="AIX37324.1"/>
    </source>
</evidence>
<dbReference type="EMBL" id="KJ019165">
    <property type="protein sequence ID" value="AIX47113.1"/>
    <property type="molecule type" value="Genomic_DNA"/>
</dbReference>
<evidence type="ECO:0000313" key="11">
    <source>
        <dbReference type="EMBL" id="AIX19653.1"/>
    </source>
</evidence>
<evidence type="ECO:0000313" key="44">
    <source>
        <dbReference type="EMBL" id="AIX46470.1"/>
    </source>
</evidence>
<dbReference type="Proteomes" id="UP000185373">
    <property type="component" value="Segment"/>
</dbReference>
<dbReference type="EMBL" id="KJ019072">
    <property type="protein sequence ID" value="AIX24756.1"/>
    <property type="molecule type" value="Genomic_DNA"/>
</dbReference>
<dbReference type="Proteomes" id="UP000185349">
    <property type="component" value="Segment"/>
</dbReference>
<dbReference type="Proteomes" id="UP000185376">
    <property type="component" value="Segment"/>
</dbReference>
<reference evidence="47 48" key="1">
    <citation type="submission" date="2013-12" db="EMBL/GenBank/DDBJ databases">
        <title>Ecological redundancy of diverse viral populations within a natural community.</title>
        <authorList>
            <person name="Gregory A.C."/>
            <person name="LaButti K."/>
            <person name="Copeland A."/>
            <person name="Woyke T."/>
            <person name="Sullivan M.B."/>
        </authorList>
    </citation>
    <scope>NUCLEOTIDE SEQUENCE [LARGE SCALE GENOMIC DNA]</scope>
    <source>
        <strain evidence="40">Syn7803C102</strain>
        <strain evidence="41">Syn7803C108</strain>
        <strain evidence="42">Syn7803C109</strain>
        <strain evidence="43">Syn7803C35</strain>
        <strain evidence="44">Syn7803C37</strain>
        <strain evidence="45">Syn7803C39</strain>
        <strain evidence="46">Syn7803C40</strain>
        <strain evidence="2">Syn7803C45</strain>
        <strain evidence="3">Syn7803C46</strain>
        <strain evidence="4">Syn7803C48</strain>
        <strain evidence="5">Syn7803C49</strain>
        <strain evidence="6">Syn7803C54</strain>
        <strain evidence="7">Syn7803C57</strain>
        <strain evidence="8">Syn7803C72</strain>
        <strain evidence="9">Syn7803C73</strain>
        <strain evidence="10">Syn7803C75</strain>
        <strain evidence="11">Syn7803C77</strain>
        <strain evidence="12">Syn7803C88</strain>
        <strain evidence="13">Syn7803C89</strain>
        <strain evidence="14">Syn7803C93</strain>
        <strain evidence="15">Syn7803US104</strain>
        <strain evidence="16">Syn7803US108</strain>
        <strain evidence="17">Syn7803US109</strain>
        <strain evidence="18">Syn7803US110</strain>
        <strain evidence="19">Syn7803US111</strain>
        <strain evidence="20">Syn7803US113</strain>
        <strain evidence="21">Syn7803US114</strain>
        <strain evidence="22">Syn7803US115</strain>
        <strain evidence="23">Syn7803US116</strain>
        <strain evidence="24">Syn7803US122</strain>
        <strain evidence="26">Syn7803US5</strain>
        <strain evidence="25">Syn7803US59</strain>
        <strain evidence="27">Syn7803US61</strain>
        <strain evidence="28">Syn7803US63</strain>
        <strain evidence="29">Syn7803US64</strain>
        <strain evidence="30">Syn7803US65</strain>
        <strain evidence="31">Syn7803US71</strain>
        <strain evidence="32">Syn7803US78</strain>
        <strain evidence="33">Syn7803US80</strain>
        <strain evidence="34">Syn7803US82</strain>
        <strain evidence="35">Syn7803US83</strain>
        <strain evidence="36">Syn7803US85</strain>
        <strain evidence="37">Syn7803US89</strain>
        <strain evidence="38">Syn7803US94</strain>
        <strain evidence="39">Syn7803US95</strain>
    </source>
</reference>
<dbReference type="EMBL" id="KJ019075">
    <property type="protein sequence ID" value="AIX25410.1"/>
    <property type="molecule type" value="Genomic_DNA"/>
</dbReference>
<evidence type="ECO:0000313" key="23">
    <source>
        <dbReference type="EMBL" id="AIX26493.1"/>
    </source>
</evidence>
<dbReference type="Proteomes" id="UP000185358">
    <property type="component" value="Segment"/>
</dbReference>
<dbReference type="EMBL" id="KJ019117">
    <property type="protein sequence ID" value="AIX35741.1"/>
    <property type="molecule type" value="Genomic_DNA"/>
</dbReference>
<evidence type="ECO:0000313" key="34">
    <source>
        <dbReference type="EMBL" id="AIX37542.1"/>
    </source>
</evidence>
<dbReference type="EMBL" id="KJ019131">
    <property type="protein sequence ID" value="AIX38846.1"/>
    <property type="molecule type" value="Genomic_DNA"/>
</dbReference>
<evidence type="ECO:0000313" key="48">
    <source>
        <dbReference type="Proteomes" id="UP000185343"/>
    </source>
</evidence>
<dbReference type="Proteomes" id="UP000185354">
    <property type="component" value="Segment"/>
</dbReference>
<dbReference type="Proteomes" id="UP000185347">
    <property type="component" value="Segment"/>
</dbReference>
<evidence type="ECO:0000313" key="26">
    <source>
        <dbReference type="EMBL" id="AIX34896.1"/>
    </source>
</evidence>
<evidence type="ECO:0000313" key="27">
    <source>
        <dbReference type="EMBL" id="AIX35319.1"/>
    </source>
</evidence>
<dbReference type="EMBL" id="KJ019115">
    <property type="protein sequence ID" value="AIX35319.1"/>
    <property type="molecule type" value="Genomic_DNA"/>
</dbReference>
<dbReference type="Proteomes" id="UP000185348">
    <property type="component" value="Segment"/>
</dbReference>
<evidence type="ECO:0000313" key="15">
    <source>
        <dbReference type="EMBL" id="AIX24322.1"/>
    </source>
</evidence>
<evidence type="ECO:0000313" key="29">
    <source>
        <dbReference type="EMBL" id="AIX35960.1"/>
    </source>
</evidence>
<evidence type="ECO:0000313" key="20">
    <source>
        <dbReference type="EMBL" id="AIX25840.1"/>
    </source>
</evidence>
<dbReference type="EMBL" id="KJ019080">
    <property type="protein sequence ID" value="AIX26493.1"/>
    <property type="molecule type" value="Genomic_DNA"/>
</dbReference>
<dbReference type="Proteomes" id="UP000185380">
    <property type="component" value="Segment"/>
</dbReference>
<name>A0A0E3EYS1_9CAUD</name>
<dbReference type="Proteomes" id="UP000185379">
    <property type="component" value="Segment"/>
</dbReference>
<evidence type="ECO:0000313" key="30">
    <source>
        <dbReference type="EMBL" id="AIX36180.1"/>
    </source>
</evidence>
<dbReference type="EMBL" id="KJ019036">
    <property type="protein sequence ID" value="AIX16502.1"/>
    <property type="molecule type" value="Genomic_DNA"/>
</dbReference>
<evidence type="ECO:0000313" key="8">
    <source>
        <dbReference type="EMBL" id="AIX18782.1"/>
    </source>
</evidence>
<dbReference type="Proteomes" id="UP000185368">
    <property type="component" value="Segment"/>
</dbReference>
<dbReference type="Proteomes" id="UP000185366">
    <property type="component" value="Segment"/>
</dbReference>
<dbReference type="Proteomes" id="UP000185385">
    <property type="component" value="Segment"/>
</dbReference>
<evidence type="ECO:0000313" key="9">
    <source>
        <dbReference type="EMBL" id="AIX18999.1"/>
    </source>
</evidence>
<evidence type="ECO:0000313" key="4">
    <source>
        <dbReference type="EMBL" id="AIX15453.1"/>
    </source>
</evidence>
<dbReference type="EMBL" id="KJ019079">
    <property type="protein sequence ID" value="AIX26275.1"/>
    <property type="molecule type" value="Genomic_DNA"/>
</dbReference>
<dbReference type="Proteomes" id="UP000185359">
    <property type="component" value="Segment"/>
</dbReference>
<dbReference type="Proteomes" id="UP000185344">
    <property type="component" value="Segment"/>
</dbReference>
<evidence type="ECO:0000313" key="42">
    <source>
        <dbReference type="EMBL" id="AIX40776.1"/>
    </source>
</evidence>
<evidence type="ECO:0000256" key="1">
    <source>
        <dbReference type="SAM" id="MobiDB-lite"/>
    </source>
</evidence>
<dbReference type="EMBL" id="KJ019121">
    <property type="protein sequence ID" value="AIX36614.1"/>
    <property type="molecule type" value="Genomic_DNA"/>
</dbReference>
<dbReference type="Proteomes" id="UP000185386">
    <property type="component" value="Segment"/>
</dbReference>
<dbReference type="Proteomes" id="UP000185362">
    <property type="component" value="Segment"/>
</dbReference>
<dbReference type="EMBL" id="KJ019118">
    <property type="protein sequence ID" value="AIX35960.1"/>
    <property type="molecule type" value="Genomic_DNA"/>
</dbReference>
<dbReference type="Proteomes" id="UP000185374">
    <property type="component" value="Segment"/>
</dbReference>
<evidence type="ECO:0000313" key="32">
    <source>
        <dbReference type="EMBL" id="AIX36614.1"/>
    </source>
</evidence>
<evidence type="ECO:0000313" key="17">
    <source>
        <dbReference type="EMBL" id="AIX24974.1"/>
    </source>
</evidence>
<evidence type="ECO:0000313" key="47">
    <source>
        <dbReference type="Proteomes" id="UP000033003"/>
    </source>
</evidence>
<dbReference type="EMBL" id="KJ019140">
    <property type="protein sequence ID" value="AIX40776.1"/>
    <property type="molecule type" value="Genomic_DNA"/>
</dbReference>
<dbReference type="KEGG" id="vg:24171607"/>
<evidence type="ECO:0000313" key="31">
    <source>
        <dbReference type="EMBL" id="AIX36397.1"/>
    </source>
</evidence>
<proteinExistence type="predicted"/>
<dbReference type="Proteomes" id="UP000185357">
    <property type="component" value="Segment"/>
</dbReference>
<gene>
    <name evidence="40" type="ORF">Syn7803C102_196</name>
    <name evidence="41" type="ORF">Syn7803C108_197</name>
    <name evidence="42" type="ORF">Syn7803C109_195</name>
    <name evidence="43" type="ORF">Syn7803C35_196</name>
    <name evidence="44" type="ORF">Syn7803C37_197</name>
    <name evidence="45" type="ORF">Syn7803C39_195</name>
    <name evidence="46" type="ORF">Syn7803C40_197</name>
    <name evidence="2" type="ORF">Syn7803C45_198</name>
    <name evidence="3" type="ORF">Syn7803C46_195</name>
    <name evidence="4" type="ORF">Syn7803C48_195</name>
    <name evidence="5" type="ORF">Syn7803C49_198</name>
    <name evidence="6" type="ORF">Syn7803C54_197</name>
    <name evidence="7" type="ORF">Syn7803C57_195</name>
    <name evidence="8" type="ORF">Syn7803C72_196</name>
    <name evidence="9" type="ORF">Syn7803C73_195</name>
    <name evidence="10" type="ORF">Syn7803C75_196</name>
    <name evidence="11" type="ORF">Syn7803C77_196</name>
    <name evidence="12" type="ORF">Syn7803C88_195</name>
    <name evidence="13" type="ORF">Syn7803C89_197</name>
    <name evidence="14" type="ORF">Syn7803C93_197</name>
    <name evidence="15" type="ORF">Syn7803US104_197</name>
    <name evidence="16" type="ORF">Syn7803US108_196</name>
    <name evidence="17" type="ORF">Syn7803US109_196</name>
    <name evidence="18" type="ORF">Syn7803US110_197</name>
    <name evidence="19" type="ORF">Syn7803US111_195</name>
    <name evidence="20" type="ORF">Syn7803US113_196</name>
    <name evidence="21" type="ORF">Syn7803US114_196</name>
    <name evidence="22" type="ORF">Syn7803US115_195</name>
    <name evidence="23" type="ORF">Syn7803US116_196</name>
    <name evidence="24" type="ORF">Syn7803US122_196</name>
    <name evidence="25" type="ORF">Syn7803US59_197</name>
    <name evidence="26" type="ORF">Syn7803US5_198</name>
    <name evidence="27" type="ORF">Syn7803US61_195</name>
    <name evidence="28" type="ORF">Syn7803US63_195</name>
    <name evidence="29" type="ORF">Syn7803US64_197</name>
    <name evidence="30" type="ORF">Syn7803US65_198</name>
    <name evidence="31" type="ORF">Syn7803US71_195</name>
    <name evidence="32" type="ORF">Syn7803US78_195</name>
    <name evidence="33" type="ORF">Syn7803US80_198</name>
    <name evidence="34" type="ORF">Syn7803US82_196</name>
    <name evidence="35" type="ORF">Syn7803US83_196</name>
    <name evidence="36" type="ORF">Syn7803US85_196</name>
    <name evidence="37" type="ORF">Syn7803US89_195</name>
    <name evidence="38" type="ORF">Syn7803US94_196</name>
    <name evidence="39" type="ORF">Syn7803US95_196</name>
</gene>
<dbReference type="Proteomes" id="UP000185361">
    <property type="component" value="Segment"/>
</dbReference>
<evidence type="ECO:0000313" key="50">
    <source>
        <dbReference type="Proteomes" id="UP000185376"/>
    </source>
</evidence>
<evidence type="ECO:0000313" key="14">
    <source>
        <dbReference type="EMBL" id="AIX22531.1"/>
    </source>
</evidence>
<dbReference type="EMBL" id="KJ019057">
    <property type="protein sequence ID" value="AIX21302.1"/>
    <property type="molecule type" value="Genomic_DNA"/>
</dbReference>
<evidence type="ECO:0000313" key="43">
    <source>
        <dbReference type="EMBL" id="AIX46033.1"/>
    </source>
</evidence>
<evidence type="ECO:0000313" key="3">
    <source>
        <dbReference type="EMBL" id="AIX15026.1"/>
    </source>
</evidence>
<evidence type="ECO:0000313" key="41">
    <source>
        <dbReference type="EMBL" id="AIX40559.1"/>
    </source>
</evidence>
<evidence type="ECO:0000313" key="22">
    <source>
        <dbReference type="EMBL" id="AIX26275.1"/>
    </source>
</evidence>
<dbReference type="Proteomes" id="UP000185378">
    <property type="component" value="Segment"/>
</dbReference>
<dbReference type="Proteomes" id="UP000185351">
    <property type="component" value="Segment"/>
</dbReference>
<dbReference type="EMBL" id="KJ019083">
    <property type="protein sequence ID" value="AIX27129.1"/>
    <property type="molecule type" value="Genomic_DNA"/>
</dbReference>
<dbReference type="Proteomes" id="UP000185367">
    <property type="component" value="Segment"/>
</dbReference>
<dbReference type="Proteomes" id="UP000185355">
    <property type="component" value="Segment"/>
</dbReference>
<dbReference type="EMBL" id="KJ019130">
    <property type="protein sequence ID" value="AIX38628.1"/>
    <property type="molecule type" value="Genomic_DNA"/>
</dbReference>
<dbReference type="Proteomes" id="UP000185360">
    <property type="component" value="Genome"/>
</dbReference>
<dbReference type="EMBL" id="KJ019034">
    <property type="protein sequence ID" value="AIX16102.1"/>
    <property type="molecule type" value="Genomic_DNA"/>
</dbReference>
<dbReference type="Proteomes" id="UP000185375">
    <property type="component" value="Segment"/>
</dbReference>
<dbReference type="EMBL" id="KJ019047">
    <property type="protein sequence ID" value="AIX18999.1"/>
    <property type="molecule type" value="Genomic_DNA"/>
</dbReference>
<dbReference type="OrthoDB" id="21093at10239"/>
<dbReference type="EMBL" id="KJ019160">
    <property type="protein sequence ID" value="AIX46033.1"/>
    <property type="molecule type" value="Genomic_DNA"/>
</dbReference>
<dbReference type="EMBL" id="KJ019046">
    <property type="protein sequence ID" value="AIX18782.1"/>
    <property type="molecule type" value="Genomic_DNA"/>
</dbReference>
<evidence type="ECO:0000313" key="35">
    <source>
        <dbReference type="EMBL" id="AIX37760.1"/>
    </source>
</evidence>
<dbReference type="GeneID" id="24171607"/>
<dbReference type="EMBL" id="KJ019031">
    <property type="protein sequence ID" value="AIX15453.1"/>
    <property type="molecule type" value="Genomic_DNA"/>
</dbReference>
<dbReference type="Proteomes" id="UP000220606">
    <property type="component" value="Segment"/>
</dbReference>
<dbReference type="Proteomes" id="UP000185383">
    <property type="component" value="Segment"/>
</dbReference>
<dbReference type="EMBL" id="KJ019056">
    <property type="protein sequence ID" value="AIX21083.1"/>
    <property type="molecule type" value="Genomic_DNA"/>
</dbReference>
<protein>
    <submittedName>
        <fullName evidence="11">Uncharacterized protein</fullName>
    </submittedName>
</protein>
<evidence type="ECO:0000313" key="10">
    <source>
        <dbReference type="EMBL" id="AIX19218.1"/>
    </source>
</evidence>
<dbReference type="Proteomes" id="UP000185345">
    <property type="component" value="Segment"/>
</dbReference>
<sequence>MSQLNVGKVNVTGDGVQYPQYTNSNRPAGTTGLVIYNTTESKLQVYTGSEWESVGADEEAGAGTEGLQVSRGNRSQRPANDSTWNRDATIRYNTEQSTLESYFDVSQSGDGGRDGWYAVGGKQMLYHMSARTGAWNAWNARWGTTYTNHDYYQYKFYITTSDPNGTDRFWLRYWRADNNISTSGYYFSGEWWHSNDGGSRQNSQNNSYWPITVVNNNSYRMNPTGESGYQGEIMMSNTPNSNNTNYWNMYCNYNYWSQQECGTGWQGCQWTGATQSGTGYPISGFRIGHQDGNSVRACSTGTNTIISVFGVAGSEAKEWSGSW</sequence>
<dbReference type="EMBL" id="KJ019127">
    <property type="protein sequence ID" value="AIX37978.1"/>
    <property type="molecule type" value="Genomic_DNA"/>
</dbReference>
<organism evidence="11 50">
    <name type="scientific">Synechococcus phage ACG-2014d</name>
    <dbReference type="NCBI Taxonomy" id="1493509"/>
    <lineage>
        <taxon>Viruses</taxon>
        <taxon>Duplodnaviria</taxon>
        <taxon>Heunggongvirae</taxon>
        <taxon>Uroviricota</taxon>
        <taxon>Caudoviricetes</taxon>
        <taxon>Pantevenvirales</taxon>
        <taxon>Kyanoviridae</taxon>
        <taxon>Lowelvirus</taxon>
        <taxon>Lowelvirus tuscon4d</taxon>
    </lineage>
</organism>
<evidence type="ECO:0000313" key="28">
    <source>
        <dbReference type="EMBL" id="AIX35741.1"/>
    </source>
</evidence>
<dbReference type="Proteomes" id="UP000185384">
    <property type="component" value="Segment"/>
</dbReference>
<dbReference type="EMBL" id="KJ019139">
    <property type="protein sequence ID" value="AIX40559.1"/>
    <property type="molecule type" value="Genomic_DNA"/>
</dbReference>
<evidence type="ECO:0000313" key="13">
    <source>
        <dbReference type="EMBL" id="AIX21302.1"/>
    </source>
</evidence>
<evidence type="ECO:0000313" key="16">
    <source>
        <dbReference type="EMBL" id="AIX24756.1"/>
    </source>
</evidence>
<dbReference type="Proteomes" id="UP000033003">
    <property type="component" value="Segment"/>
</dbReference>
<dbReference type="EMBL" id="KJ019162">
    <property type="protein sequence ID" value="AIX46470.1"/>
    <property type="molecule type" value="Genomic_DNA"/>
</dbReference>
<dbReference type="Proteomes" id="UP000185369">
    <property type="component" value="Segment"/>
</dbReference>
<dbReference type="Proteomes" id="UP000185381">
    <property type="component" value="Genome"/>
</dbReference>
<dbReference type="EMBL" id="KJ019070">
    <property type="protein sequence ID" value="AIX24322.1"/>
    <property type="molecule type" value="Genomic_DNA"/>
</dbReference>
<dbReference type="Proteomes" id="UP000185363">
    <property type="component" value="Segment"/>
</dbReference>
<dbReference type="EMBL" id="KJ019074">
    <property type="protein sequence ID" value="AIX25193.1"/>
    <property type="molecule type" value="Genomic_DNA"/>
</dbReference>
<evidence type="ECO:0000313" key="46">
    <source>
        <dbReference type="EMBL" id="AIX47113.1"/>
    </source>
</evidence>